<dbReference type="PANTHER" id="PTHR33744:SF7">
    <property type="entry name" value="PUCR FAMILY TRANSCRIPTIONAL REGULATOR"/>
    <property type="match status" value="1"/>
</dbReference>
<feature type="domain" description="CdaR GGDEF-like" evidence="4">
    <location>
        <begin position="187"/>
        <end position="285"/>
    </location>
</feature>
<name>A0ABP9S2S8_9ACTN</name>
<organism evidence="5 6">
    <name type="scientific">Rugosimonospora acidiphila</name>
    <dbReference type="NCBI Taxonomy" id="556531"/>
    <lineage>
        <taxon>Bacteria</taxon>
        <taxon>Bacillati</taxon>
        <taxon>Actinomycetota</taxon>
        <taxon>Actinomycetes</taxon>
        <taxon>Micromonosporales</taxon>
        <taxon>Micromonosporaceae</taxon>
        <taxon>Rugosimonospora</taxon>
    </lineage>
</organism>
<dbReference type="EMBL" id="BAABJQ010000013">
    <property type="protein sequence ID" value="GAA5189830.1"/>
    <property type="molecule type" value="Genomic_DNA"/>
</dbReference>
<feature type="domain" description="RsbT co-antagonist protein RsbRD N-terminal" evidence="3">
    <location>
        <begin position="32"/>
        <end position="159"/>
    </location>
</feature>
<evidence type="ECO:0000313" key="5">
    <source>
        <dbReference type="EMBL" id="GAA5189830.1"/>
    </source>
</evidence>
<feature type="domain" description="PucR C-terminal helix-turn-helix" evidence="2">
    <location>
        <begin position="330"/>
        <end position="386"/>
    </location>
</feature>
<dbReference type="InterPro" id="IPR051448">
    <property type="entry name" value="CdaR-like_regulators"/>
</dbReference>
<evidence type="ECO:0000313" key="6">
    <source>
        <dbReference type="Proteomes" id="UP001501570"/>
    </source>
</evidence>
<dbReference type="PANTHER" id="PTHR33744">
    <property type="entry name" value="CARBOHYDRATE DIACID REGULATOR"/>
    <property type="match status" value="1"/>
</dbReference>
<dbReference type="InterPro" id="IPR025751">
    <property type="entry name" value="RsbRD_N_dom"/>
</dbReference>
<dbReference type="Pfam" id="PF14361">
    <property type="entry name" value="RsbRD_N"/>
    <property type="match status" value="1"/>
</dbReference>
<protein>
    <submittedName>
        <fullName evidence="5">Helix-turn-helix domain-containing protein</fullName>
    </submittedName>
</protein>
<evidence type="ECO:0000259" key="4">
    <source>
        <dbReference type="Pfam" id="PF17853"/>
    </source>
</evidence>
<dbReference type="InterPro" id="IPR042070">
    <property type="entry name" value="PucR_C-HTH_sf"/>
</dbReference>
<evidence type="ECO:0000259" key="3">
    <source>
        <dbReference type="Pfam" id="PF14361"/>
    </source>
</evidence>
<evidence type="ECO:0000256" key="1">
    <source>
        <dbReference type="ARBA" id="ARBA00006754"/>
    </source>
</evidence>
<gene>
    <name evidence="5" type="ORF">GCM10023322_43440</name>
</gene>
<reference evidence="6" key="1">
    <citation type="journal article" date="2019" name="Int. J. Syst. Evol. Microbiol.">
        <title>The Global Catalogue of Microorganisms (GCM) 10K type strain sequencing project: providing services to taxonomists for standard genome sequencing and annotation.</title>
        <authorList>
            <consortium name="The Broad Institute Genomics Platform"/>
            <consortium name="The Broad Institute Genome Sequencing Center for Infectious Disease"/>
            <person name="Wu L."/>
            <person name="Ma J."/>
        </authorList>
    </citation>
    <scope>NUCLEOTIDE SEQUENCE [LARGE SCALE GENOMIC DNA]</scope>
    <source>
        <strain evidence="6">JCM 18304</strain>
    </source>
</reference>
<comment type="similarity">
    <text evidence="1">Belongs to the CdaR family.</text>
</comment>
<dbReference type="Pfam" id="PF17853">
    <property type="entry name" value="GGDEF_2"/>
    <property type="match status" value="1"/>
</dbReference>
<comment type="caution">
    <text evidence="5">The sequence shown here is derived from an EMBL/GenBank/DDBJ whole genome shotgun (WGS) entry which is preliminary data.</text>
</comment>
<proteinExistence type="inferred from homology"/>
<evidence type="ECO:0000259" key="2">
    <source>
        <dbReference type="Pfam" id="PF13556"/>
    </source>
</evidence>
<sequence>MTRSDVQGNTDSHWFPVVALCRALEDGFIPFVTQVIDHIRADDPAAYASVPRGEHEASFGEQYRSLLTGMVARRPPNAAEIDRARALGRRRAGQGLPAELMIRAYQRSYRDFWARVAGRGLDEPAQAPVLLELGDLVWTWLQAITCAVVEGYAETARSRNEIRIGFGQQFLDALYSGRAGAEETGCLARALGFDPDGSFQAICCPAGSMTPERVDRLRRRSHDNGALVMVRGAVVVIVCQGLPEPEVVQLLADCDAQPTAGLGLLRSGLAGAAESIVDAERALSVAQNGPPGKVVRFSSSWLLATLFPQSGRLRPLLDPGKAISQRHLGEAVRAFADHGFSITASADALHVHPNTVKYRLDRWQHLTGWNPRTIDGLQRSLLSIALAERQPEVAAGAPQDGS</sequence>
<dbReference type="InterPro" id="IPR041522">
    <property type="entry name" value="CdaR_GGDEF"/>
</dbReference>
<dbReference type="Pfam" id="PF13556">
    <property type="entry name" value="HTH_30"/>
    <property type="match status" value="1"/>
</dbReference>
<dbReference type="Proteomes" id="UP001501570">
    <property type="component" value="Unassembled WGS sequence"/>
</dbReference>
<dbReference type="Gene3D" id="1.10.10.2840">
    <property type="entry name" value="PucR C-terminal helix-turn-helix domain"/>
    <property type="match status" value="1"/>
</dbReference>
<accession>A0ABP9S2S8</accession>
<keyword evidence="6" id="KW-1185">Reference proteome</keyword>
<dbReference type="InterPro" id="IPR025736">
    <property type="entry name" value="PucR_C-HTH_dom"/>
</dbReference>